<evidence type="ECO:0000313" key="4">
    <source>
        <dbReference type="Proteomes" id="UP000178323"/>
    </source>
</evidence>
<dbReference type="Gene3D" id="1.20.59.10">
    <property type="entry name" value="Chorismate mutase"/>
    <property type="match status" value="1"/>
</dbReference>
<dbReference type="InterPro" id="IPR051331">
    <property type="entry name" value="Chorismate_mutase-related"/>
</dbReference>
<dbReference type="InterPro" id="IPR036263">
    <property type="entry name" value="Chorismate_II_sf"/>
</dbReference>
<dbReference type="GO" id="GO:0046417">
    <property type="term" value="P:chorismate metabolic process"/>
    <property type="evidence" value="ECO:0007669"/>
    <property type="project" value="InterPro"/>
</dbReference>
<dbReference type="InterPro" id="IPR002701">
    <property type="entry name" value="CM_II_prokaryot"/>
</dbReference>
<dbReference type="PROSITE" id="PS51168">
    <property type="entry name" value="CHORISMATE_MUT_2"/>
    <property type="match status" value="1"/>
</dbReference>
<dbReference type="InterPro" id="IPR010958">
    <property type="entry name" value="Chorismate_mutase_highGC-bac"/>
</dbReference>
<evidence type="ECO:0000256" key="1">
    <source>
        <dbReference type="ARBA" id="ARBA00023235"/>
    </source>
</evidence>
<feature type="domain" description="Chorismate mutase" evidence="2">
    <location>
        <begin position="1"/>
        <end position="83"/>
    </location>
</feature>
<organism evidence="3 4">
    <name type="scientific">Candidatus Falkowbacteria bacterium RBG_13_39_14</name>
    <dbReference type="NCBI Taxonomy" id="1797985"/>
    <lineage>
        <taxon>Bacteria</taxon>
        <taxon>Candidatus Falkowiibacteriota</taxon>
    </lineage>
</organism>
<dbReference type="PANTHER" id="PTHR38041">
    <property type="entry name" value="CHORISMATE MUTASE"/>
    <property type="match status" value="1"/>
</dbReference>
<dbReference type="STRING" id="1797985.A2Y83_00245"/>
<dbReference type="SMART" id="SM00830">
    <property type="entry name" value="CM_2"/>
    <property type="match status" value="1"/>
</dbReference>
<evidence type="ECO:0000259" key="2">
    <source>
        <dbReference type="PROSITE" id="PS51168"/>
    </source>
</evidence>
<dbReference type="InterPro" id="IPR036979">
    <property type="entry name" value="CM_dom_sf"/>
</dbReference>
<keyword evidence="1" id="KW-0413">Isomerase</keyword>
<dbReference type="SUPFAM" id="SSF48600">
    <property type="entry name" value="Chorismate mutase II"/>
    <property type="match status" value="1"/>
</dbReference>
<gene>
    <name evidence="3" type="ORF">A2Y83_00245</name>
</gene>
<comment type="caution">
    <text evidence="3">The sequence shown here is derived from an EMBL/GenBank/DDBJ whole genome shotgun (WGS) entry which is preliminary data.</text>
</comment>
<dbReference type="Pfam" id="PF01817">
    <property type="entry name" value="CM_2"/>
    <property type="match status" value="1"/>
</dbReference>
<protein>
    <submittedName>
        <fullName evidence="3">Chorismate mutase</fullName>
    </submittedName>
</protein>
<dbReference type="GO" id="GO:0004106">
    <property type="term" value="F:chorismate mutase activity"/>
    <property type="evidence" value="ECO:0007669"/>
    <property type="project" value="InterPro"/>
</dbReference>
<sequence>MENLDELRKEIDNIDREIFLLLKKRFDVVKKVGEYKKKNNLPIRDLKREGEIIRRKAREMGMDEEFVEEVYRILFSEAYRIQQ</sequence>
<dbReference type="NCBIfam" id="TIGR01808">
    <property type="entry name" value="CM_M_hiGC-arch"/>
    <property type="match status" value="1"/>
</dbReference>
<dbReference type="PANTHER" id="PTHR38041:SF1">
    <property type="entry name" value="CHORISMATE MUTASE"/>
    <property type="match status" value="1"/>
</dbReference>
<accession>A0A1F5S452</accession>
<dbReference type="EMBL" id="MFFS01000061">
    <property type="protein sequence ID" value="OGF21465.1"/>
    <property type="molecule type" value="Genomic_DNA"/>
</dbReference>
<evidence type="ECO:0000313" key="3">
    <source>
        <dbReference type="EMBL" id="OGF21465.1"/>
    </source>
</evidence>
<reference evidence="3 4" key="1">
    <citation type="journal article" date="2016" name="Nat. Commun.">
        <title>Thousands of microbial genomes shed light on interconnected biogeochemical processes in an aquifer system.</title>
        <authorList>
            <person name="Anantharaman K."/>
            <person name="Brown C.T."/>
            <person name="Hug L.A."/>
            <person name="Sharon I."/>
            <person name="Castelle C.J."/>
            <person name="Probst A.J."/>
            <person name="Thomas B.C."/>
            <person name="Singh A."/>
            <person name="Wilkins M.J."/>
            <person name="Karaoz U."/>
            <person name="Brodie E.L."/>
            <person name="Williams K.H."/>
            <person name="Hubbard S.S."/>
            <person name="Banfield J.F."/>
        </authorList>
    </citation>
    <scope>NUCLEOTIDE SEQUENCE [LARGE SCALE GENOMIC DNA]</scope>
</reference>
<dbReference type="AlphaFoldDB" id="A0A1F5S452"/>
<name>A0A1F5S452_9BACT</name>
<dbReference type="Proteomes" id="UP000178323">
    <property type="component" value="Unassembled WGS sequence"/>
</dbReference>
<dbReference type="GO" id="GO:0009697">
    <property type="term" value="P:salicylic acid biosynthetic process"/>
    <property type="evidence" value="ECO:0007669"/>
    <property type="project" value="TreeGrafter"/>
</dbReference>
<proteinExistence type="predicted"/>